<evidence type="ECO:0000313" key="1">
    <source>
        <dbReference type="EMBL" id="MCD7449527.1"/>
    </source>
</evidence>
<feature type="non-terminal residue" evidence="1">
    <location>
        <position position="1"/>
    </location>
</feature>
<evidence type="ECO:0000313" key="2">
    <source>
        <dbReference type="Proteomes" id="UP000823775"/>
    </source>
</evidence>
<keyword evidence="2" id="KW-1185">Reference proteome</keyword>
<protein>
    <submittedName>
        <fullName evidence="1">Uncharacterized protein</fullName>
    </submittedName>
</protein>
<feature type="non-terminal residue" evidence="1">
    <location>
        <position position="60"/>
    </location>
</feature>
<organism evidence="1 2">
    <name type="scientific">Datura stramonium</name>
    <name type="common">Jimsonweed</name>
    <name type="synonym">Common thornapple</name>
    <dbReference type="NCBI Taxonomy" id="4076"/>
    <lineage>
        <taxon>Eukaryota</taxon>
        <taxon>Viridiplantae</taxon>
        <taxon>Streptophyta</taxon>
        <taxon>Embryophyta</taxon>
        <taxon>Tracheophyta</taxon>
        <taxon>Spermatophyta</taxon>
        <taxon>Magnoliopsida</taxon>
        <taxon>eudicotyledons</taxon>
        <taxon>Gunneridae</taxon>
        <taxon>Pentapetalae</taxon>
        <taxon>asterids</taxon>
        <taxon>lamiids</taxon>
        <taxon>Solanales</taxon>
        <taxon>Solanaceae</taxon>
        <taxon>Solanoideae</taxon>
        <taxon>Datureae</taxon>
        <taxon>Datura</taxon>
    </lineage>
</organism>
<comment type="caution">
    <text evidence="1">The sequence shown here is derived from an EMBL/GenBank/DDBJ whole genome shotgun (WGS) entry which is preliminary data.</text>
</comment>
<name>A0ABS8RSE3_DATST</name>
<dbReference type="EMBL" id="JACEIK010000100">
    <property type="protein sequence ID" value="MCD7449527.1"/>
    <property type="molecule type" value="Genomic_DNA"/>
</dbReference>
<proteinExistence type="predicted"/>
<reference evidence="1 2" key="1">
    <citation type="journal article" date="2021" name="BMC Genomics">
        <title>Datura genome reveals duplications of psychoactive alkaloid biosynthetic genes and high mutation rate following tissue culture.</title>
        <authorList>
            <person name="Rajewski A."/>
            <person name="Carter-House D."/>
            <person name="Stajich J."/>
            <person name="Litt A."/>
        </authorList>
    </citation>
    <scope>NUCLEOTIDE SEQUENCE [LARGE SCALE GENOMIC DNA]</scope>
    <source>
        <strain evidence="1">AR-01</strain>
    </source>
</reference>
<gene>
    <name evidence="1" type="ORF">HAX54_000131</name>
</gene>
<sequence>AQDLMLPSRVSRSTLVEDLIKLDMWTLNKDLLSSLCPAYVKSLVICFGMTYTSTMKMQDQ</sequence>
<accession>A0ABS8RSE3</accession>
<dbReference type="Proteomes" id="UP000823775">
    <property type="component" value="Unassembled WGS sequence"/>
</dbReference>